<dbReference type="Proteomes" id="UP000815677">
    <property type="component" value="Unassembled WGS sequence"/>
</dbReference>
<dbReference type="EMBL" id="DF844720">
    <property type="protein sequence ID" value="GAT48607.1"/>
    <property type="molecule type" value="Genomic_DNA"/>
</dbReference>
<gene>
    <name evidence="1" type="ORF">MCHLO_05989</name>
</gene>
<accession>A0ABQ0LDK9</accession>
<evidence type="ECO:0000313" key="1">
    <source>
        <dbReference type="EMBL" id="GAT48607.1"/>
    </source>
</evidence>
<proteinExistence type="predicted"/>
<organism evidence="1 2">
    <name type="scientific">Mycena chlorophos</name>
    <name type="common">Agaric fungus</name>
    <name type="synonym">Agaricus chlorophos</name>
    <dbReference type="NCBI Taxonomy" id="658473"/>
    <lineage>
        <taxon>Eukaryota</taxon>
        <taxon>Fungi</taxon>
        <taxon>Dikarya</taxon>
        <taxon>Basidiomycota</taxon>
        <taxon>Agaricomycotina</taxon>
        <taxon>Agaricomycetes</taxon>
        <taxon>Agaricomycetidae</taxon>
        <taxon>Agaricales</taxon>
        <taxon>Marasmiineae</taxon>
        <taxon>Mycenaceae</taxon>
        <taxon>Mycena</taxon>
    </lineage>
</organism>
<keyword evidence="2" id="KW-1185">Reference proteome</keyword>
<protein>
    <recommendedName>
        <fullName evidence="3">MULE transposase domain-containing protein</fullName>
    </recommendedName>
</protein>
<sequence>MAGPPPTVPVSAPTQIPATAAAAAEIQRIQQLLPRVLPNSKTPTLRKDFLNALKVDEEGREEIRCALACPEKGGFDSMQFEATRRDQDRAQQAIFDLRAHIPGACDRDVRSKLSIIKSDGNHIKARKAPNQPDITLYRYRRLYQCTAGADNSCGHHASEKRYMSWPNVQCPFWMSITTTHDGKGASPVANPTHILIFSQGPDALLISIDDIFGNLTHSAHCNALLEMDHPPAIPLHPDVREFALTKLREHVPLAQLRTICRDFAETRWKSEIGDNHYRYRLNPHDTTSLYRTMAREKGISLLPPETNLDIWFGPKNKPPDPRLPAACMYYQPHIAGETDRFRLILVTPEQRFFGWKFAHKKQIFMDLTFGVCSGRILVLILMARDDQNHGVPIATILFTARPQAQAVHADYDTTIIRELLEEYKKGMGRNAEGEEFDVKIGMTDNDPRERSALQSIWPCILLLLCMFHVLQSIRNAINRFARSVPAGDDRKEIRGRIMKFSFEQVKKITDFETAVERYNTELRSLKKLERSRIPIERKQAKCGLRFLVYFKKYVNSREYWESWS</sequence>
<evidence type="ECO:0008006" key="3">
    <source>
        <dbReference type="Google" id="ProtNLM"/>
    </source>
</evidence>
<feature type="non-terminal residue" evidence="1">
    <location>
        <position position="564"/>
    </location>
</feature>
<evidence type="ECO:0000313" key="2">
    <source>
        <dbReference type="Proteomes" id="UP000815677"/>
    </source>
</evidence>
<name>A0ABQ0LDK9_MYCCL</name>
<reference evidence="1" key="1">
    <citation type="submission" date="2014-09" db="EMBL/GenBank/DDBJ databases">
        <title>Genome sequence of the luminous mushroom Mycena chlorophos for searching fungal bioluminescence genes.</title>
        <authorList>
            <person name="Tanaka Y."/>
            <person name="Kasuga D."/>
            <person name="Oba Y."/>
            <person name="Hase S."/>
            <person name="Sato K."/>
            <person name="Oba Y."/>
            <person name="Sakakibara Y."/>
        </authorList>
    </citation>
    <scope>NUCLEOTIDE SEQUENCE</scope>
</reference>